<comment type="caution">
    <text evidence="2">The sequence shown here is derived from an EMBL/GenBank/DDBJ whole genome shotgun (WGS) entry which is preliminary data.</text>
</comment>
<evidence type="ECO:0000313" key="3">
    <source>
        <dbReference type="Proteomes" id="UP001152888"/>
    </source>
</evidence>
<sequence>MMEAHQAHLSNKRCRSSNSVNLLQRRRRRSHRPERSWRRLFGMRTACIFQKKEVRSLDNTIELLDRFDKKFKETHLTKKKVLFHHDNAPTHASGVVAAKLHEVI</sequence>
<dbReference type="Proteomes" id="UP001152888">
    <property type="component" value="Unassembled WGS sequence"/>
</dbReference>
<protein>
    <recommendedName>
        <fullName evidence="4">Transposase</fullName>
    </recommendedName>
</protein>
<evidence type="ECO:0000256" key="1">
    <source>
        <dbReference type="SAM" id="MobiDB-lite"/>
    </source>
</evidence>
<evidence type="ECO:0000313" key="2">
    <source>
        <dbReference type="EMBL" id="CAH1965530.1"/>
    </source>
</evidence>
<proteinExistence type="predicted"/>
<keyword evidence="3" id="KW-1185">Reference proteome</keyword>
<dbReference type="EMBL" id="CAKOFQ010006726">
    <property type="protein sequence ID" value="CAH1965530.1"/>
    <property type="molecule type" value="Genomic_DNA"/>
</dbReference>
<reference evidence="2" key="1">
    <citation type="submission" date="2022-03" db="EMBL/GenBank/DDBJ databases">
        <authorList>
            <person name="Sayadi A."/>
        </authorList>
    </citation>
    <scope>NUCLEOTIDE SEQUENCE</scope>
</reference>
<accession>A0A9P0P1Y9</accession>
<name>A0A9P0P1Y9_ACAOB</name>
<evidence type="ECO:0008006" key="4">
    <source>
        <dbReference type="Google" id="ProtNLM"/>
    </source>
</evidence>
<dbReference type="GO" id="GO:0003676">
    <property type="term" value="F:nucleic acid binding"/>
    <property type="evidence" value="ECO:0007669"/>
    <property type="project" value="InterPro"/>
</dbReference>
<feature type="region of interest" description="Disordered" evidence="1">
    <location>
        <begin position="1"/>
        <end position="35"/>
    </location>
</feature>
<dbReference type="Gene3D" id="3.30.420.10">
    <property type="entry name" value="Ribonuclease H-like superfamily/Ribonuclease H"/>
    <property type="match status" value="1"/>
</dbReference>
<dbReference type="InterPro" id="IPR036397">
    <property type="entry name" value="RNaseH_sf"/>
</dbReference>
<dbReference type="AlphaFoldDB" id="A0A9P0P1Y9"/>
<organism evidence="2 3">
    <name type="scientific">Acanthoscelides obtectus</name>
    <name type="common">Bean weevil</name>
    <name type="synonym">Bruchus obtectus</name>
    <dbReference type="NCBI Taxonomy" id="200917"/>
    <lineage>
        <taxon>Eukaryota</taxon>
        <taxon>Metazoa</taxon>
        <taxon>Ecdysozoa</taxon>
        <taxon>Arthropoda</taxon>
        <taxon>Hexapoda</taxon>
        <taxon>Insecta</taxon>
        <taxon>Pterygota</taxon>
        <taxon>Neoptera</taxon>
        <taxon>Endopterygota</taxon>
        <taxon>Coleoptera</taxon>
        <taxon>Polyphaga</taxon>
        <taxon>Cucujiformia</taxon>
        <taxon>Chrysomeloidea</taxon>
        <taxon>Chrysomelidae</taxon>
        <taxon>Bruchinae</taxon>
        <taxon>Bruchini</taxon>
        <taxon>Acanthoscelides</taxon>
    </lineage>
</organism>
<gene>
    <name evidence="2" type="ORF">ACAOBT_LOCUS6392</name>
</gene>